<reference evidence="3" key="1">
    <citation type="submission" date="2024-04" db="EMBL/GenBank/DDBJ databases">
        <authorList>
            <consortium name="Molecular Ecology Group"/>
        </authorList>
    </citation>
    <scope>NUCLEOTIDE SEQUENCE</scope>
</reference>
<dbReference type="GO" id="GO:0015030">
    <property type="term" value="C:Cajal body"/>
    <property type="evidence" value="ECO:0007669"/>
    <property type="project" value="TreeGrafter"/>
</dbReference>
<dbReference type="GO" id="GO:0030619">
    <property type="term" value="F:U1 snRNA binding"/>
    <property type="evidence" value="ECO:0007669"/>
    <property type="project" value="TreeGrafter"/>
</dbReference>
<dbReference type="Pfam" id="PF15862">
    <property type="entry name" value="Coilin_N"/>
    <property type="match status" value="1"/>
</dbReference>
<proteinExistence type="predicted"/>
<organism evidence="3 4">
    <name type="scientific">Lasius platythorax</name>
    <dbReference type="NCBI Taxonomy" id="488582"/>
    <lineage>
        <taxon>Eukaryota</taxon>
        <taxon>Metazoa</taxon>
        <taxon>Ecdysozoa</taxon>
        <taxon>Arthropoda</taxon>
        <taxon>Hexapoda</taxon>
        <taxon>Insecta</taxon>
        <taxon>Pterygota</taxon>
        <taxon>Neoptera</taxon>
        <taxon>Endopterygota</taxon>
        <taxon>Hymenoptera</taxon>
        <taxon>Apocrita</taxon>
        <taxon>Aculeata</taxon>
        <taxon>Formicoidea</taxon>
        <taxon>Formicidae</taxon>
        <taxon>Formicinae</taxon>
        <taxon>Lasius</taxon>
        <taxon>Lasius</taxon>
    </lineage>
</organism>
<dbReference type="EMBL" id="OZ034828">
    <property type="protein sequence ID" value="CAL1684298.1"/>
    <property type="molecule type" value="Genomic_DNA"/>
</dbReference>
<keyword evidence="4" id="KW-1185">Reference proteome</keyword>
<dbReference type="PANTHER" id="PTHR15197:SF0">
    <property type="entry name" value="COILIN"/>
    <property type="match status" value="1"/>
</dbReference>
<feature type="domain" description="Coilin tudor" evidence="2">
    <location>
        <begin position="342"/>
        <end position="406"/>
    </location>
</feature>
<protein>
    <recommendedName>
        <fullName evidence="5">Coilin</fullName>
    </recommendedName>
</protein>
<name>A0AAV2NY61_9HYME</name>
<dbReference type="Pfam" id="PF23086">
    <property type="entry name" value="Tudor_Coilin"/>
    <property type="match status" value="1"/>
</dbReference>
<gene>
    <name evidence="3" type="ORF">LPLAT_LOCUS9957</name>
</gene>
<evidence type="ECO:0000313" key="3">
    <source>
        <dbReference type="EMBL" id="CAL1684298.1"/>
    </source>
</evidence>
<dbReference type="InterPro" id="IPR024822">
    <property type="entry name" value="Coilin"/>
</dbReference>
<sequence>MINAGVTMKHPQFRLRIDLSKYFHDVRQICWIFIDGTKIQHVIDIQQHISKLFSIREPFHLLLNDIEYLPPTEDVRILKENETIQVFPGSGIKNEVDEAEICNSSIHDTQVHTTNIKTGIVTSDTLDVSNNNLSDTQPSSINDMIYYSVIDDIMKINKDTEEDTDSILTDNNLTENCNLTDSTTSIKKRKRVRRRKPKKEFKSLTELILESSNMSENKFKKPKIIDSYVIPSGRHIRFDNTEKEENNIAKQIVQETSRNESYVSNASSPRDLSTLLALGQSSTPITFVSKQVKNEVKMENKLNNGIRSRILNKIVEDNVSTEKNLYNKEKAVKSYENWMPSDLELIPIMTRKPQVKDIIAFKTLKIGSDYTPQISNFIVTEVIDSCAHSSNYTLKIIKGKEEVQVPFGKFSLSEDTSDSHCDMDMFLLNYSQMQEPRLLLL</sequence>
<dbReference type="InterPro" id="IPR031722">
    <property type="entry name" value="Coilin_N"/>
</dbReference>
<dbReference type="Proteomes" id="UP001497644">
    <property type="component" value="Chromosome 5"/>
</dbReference>
<evidence type="ECO:0000259" key="1">
    <source>
        <dbReference type="Pfam" id="PF15862"/>
    </source>
</evidence>
<dbReference type="InterPro" id="IPR056398">
    <property type="entry name" value="Tudor_Coilin"/>
</dbReference>
<evidence type="ECO:0008006" key="5">
    <source>
        <dbReference type="Google" id="ProtNLM"/>
    </source>
</evidence>
<dbReference type="PANTHER" id="PTHR15197">
    <property type="entry name" value="COILIN P80"/>
    <property type="match status" value="1"/>
</dbReference>
<evidence type="ECO:0000259" key="2">
    <source>
        <dbReference type="Pfam" id="PF23086"/>
    </source>
</evidence>
<evidence type="ECO:0000313" key="4">
    <source>
        <dbReference type="Proteomes" id="UP001497644"/>
    </source>
</evidence>
<accession>A0AAV2NY61</accession>
<dbReference type="GO" id="GO:0000387">
    <property type="term" value="P:spliceosomal snRNP assembly"/>
    <property type="evidence" value="ECO:0007669"/>
    <property type="project" value="TreeGrafter"/>
</dbReference>
<feature type="domain" description="Coilin N-terminal" evidence="1">
    <location>
        <begin position="17"/>
        <end position="116"/>
    </location>
</feature>
<dbReference type="AlphaFoldDB" id="A0AAV2NY61"/>
<dbReference type="GO" id="GO:0030620">
    <property type="term" value="F:U2 snRNA binding"/>
    <property type="evidence" value="ECO:0007669"/>
    <property type="project" value="TreeGrafter"/>
</dbReference>